<protein>
    <submittedName>
        <fullName evidence="1">Uncharacterized protein</fullName>
    </submittedName>
</protein>
<evidence type="ECO:0000313" key="2">
    <source>
        <dbReference type="Proteomes" id="UP001283361"/>
    </source>
</evidence>
<dbReference type="EMBL" id="JAWDGP010001480">
    <property type="protein sequence ID" value="KAK3791222.1"/>
    <property type="molecule type" value="Genomic_DNA"/>
</dbReference>
<dbReference type="AlphaFoldDB" id="A0AAE1E270"/>
<keyword evidence="2" id="KW-1185">Reference proteome</keyword>
<name>A0AAE1E270_9GAST</name>
<reference evidence="1" key="1">
    <citation type="journal article" date="2023" name="G3 (Bethesda)">
        <title>A reference genome for the long-term kleptoplast-retaining sea slug Elysia crispata morphotype clarki.</title>
        <authorList>
            <person name="Eastman K.E."/>
            <person name="Pendleton A.L."/>
            <person name="Shaikh M.A."/>
            <person name="Suttiyut T."/>
            <person name="Ogas R."/>
            <person name="Tomko P."/>
            <person name="Gavelis G."/>
            <person name="Widhalm J.R."/>
            <person name="Wisecaver J.H."/>
        </authorList>
    </citation>
    <scope>NUCLEOTIDE SEQUENCE</scope>
    <source>
        <strain evidence="1">ECLA1</strain>
    </source>
</reference>
<evidence type="ECO:0000313" key="1">
    <source>
        <dbReference type="EMBL" id="KAK3791222.1"/>
    </source>
</evidence>
<organism evidence="1 2">
    <name type="scientific">Elysia crispata</name>
    <name type="common">lettuce slug</name>
    <dbReference type="NCBI Taxonomy" id="231223"/>
    <lineage>
        <taxon>Eukaryota</taxon>
        <taxon>Metazoa</taxon>
        <taxon>Spiralia</taxon>
        <taxon>Lophotrochozoa</taxon>
        <taxon>Mollusca</taxon>
        <taxon>Gastropoda</taxon>
        <taxon>Heterobranchia</taxon>
        <taxon>Euthyneura</taxon>
        <taxon>Panpulmonata</taxon>
        <taxon>Sacoglossa</taxon>
        <taxon>Placobranchoidea</taxon>
        <taxon>Plakobranchidae</taxon>
        <taxon>Elysia</taxon>
    </lineage>
</organism>
<gene>
    <name evidence="1" type="ORF">RRG08_047130</name>
</gene>
<comment type="caution">
    <text evidence="1">The sequence shown here is derived from an EMBL/GenBank/DDBJ whole genome shotgun (WGS) entry which is preliminary data.</text>
</comment>
<proteinExistence type="predicted"/>
<accession>A0AAE1E270</accession>
<sequence length="121" mass="12892">MRLNGANQDTLHLSCESQTAVGGWLVARIDSLTLGGDLWCSGRAKWTGWSRSYTALQRLAIEDDEKQKTASGFREVLAGGPSISSAADLCLQKSLDGVAQAVLYPARLHLIVCSGCVQLGV</sequence>
<dbReference type="Proteomes" id="UP001283361">
    <property type="component" value="Unassembled WGS sequence"/>
</dbReference>